<keyword evidence="4" id="KW-0804">Transcription</keyword>
<gene>
    <name evidence="6" type="ORF">ABII15_21380</name>
</gene>
<evidence type="ECO:0000256" key="1">
    <source>
        <dbReference type="ARBA" id="ARBA00022679"/>
    </source>
</evidence>
<dbReference type="RefSeq" id="WP_353943923.1">
    <property type="nucleotide sequence ID" value="NZ_CP159534.1"/>
</dbReference>
<dbReference type="AlphaFoldDB" id="A0AAU8IVV9"/>
<dbReference type="InterPro" id="IPR012074">
    <property type="entry name" value="GAF_ANTAR"/>
</dbReference>
<dbReference type="Pfam" id="PF03861">
    <property type="entry name" value="ANTAR"/>
    <property type="match status" value="1"/>
</dbReference>
<proteinExistence type="predicted"/>
<keyword evidence="1" id="KW-0808">Transferase</keyword>
<evidence type="ECO:0000256" key="2">
    <source>
        <dbReference type="ARBA" id="ARBA00022777"/>
    </source>
</evidence>
<dbReference type="SMART" id="SM01012">
    <property type="entry name" value="ANTAR"/>
    <property type="match status" value="1"/>
</dbReference>
<keyword evidence="2" id="KW-0418">Kinase</keyword>
<dbReference type="Pfam" id="PF13185">
    <property type="entry name" value="GAF_2"/>
    <property type="match status" value="1"/>
</dbReference>
<dbReference type="GO" id="GO:0003723">
    <property type="term" value="F:RNA binding"/>
    <property type="evidence" value="ECO:0007669"/>
    <property type="project" value="InterPro"/>
</dbReference>
<name>A0AAU8IVV9_9ACTN</name>
<dbReference type="InterPro" id="IPR003018">
    <property type="entry name" value="GAF"/>
</dbReference>
<dbReference type="InterPro" id="IPR036388">
    <property type="entry name" value="WH-like_DNA-bd_sf"/>
</dbReference>
<accession>A0AAU8IVV9</accession>
<dbReference type="Gene3D" id="1.10.10.10">
    <property type="entry name" value="Winged helix-like DNA-binding domain superfamily/Winged helix DNA-binding domain"/>
    <property type="match status" value="1"/>
</dbReference>
<dbReference type="EMBL" id="CP159534">
    <property type="protein sequence ID" value="XCJ72354.1"/>
    <property type="molecule type" value="Genomic_DNA"/>
</dbReference>
<reference evidence="6" key="1">
    <citation type="submission" date="2024-06" db="EMBL/GenBank/DDBJ databases">
        <title>Streptomyces sp. strain HUAS MG91 genome sequences.</title>
        <authorList>
            <person name="Mo P."/>
        </authorList>
    </citation>
    <scope>NUCLEOTIDE SEQUENCE</scope>
    <source>
        <strain evidence="6">HUAS MG91</strain>
    </source>
</reference>
<evidence type="ECO:0000256" key="3">
    <source>
        <dbReference type="ARBA" id="ARBA00023015"/>
    </source>
</evidence>
<evidence type="ECO:0000313" key="6">
    <source>
        <dbReference type="EMBL" id="XCJ72354.1"/>
    </source>
</evidence>
<dbReference type="Gene3D" id="3.30.450.40">
    <property type="match status" value="1"/>
</dbReference>
<organism evidence="6">
    <name type="scientific">Streptomyces tabacisoli</name>
    <dbReference type="NCBI Taxonomy" id="3156398"/>
    <lineage>
        <taxon>Bacteria</taxon>
        <taxon>Bacillati</taxon>
        <taxon>Actinomycetota</taxon>
        <taxon>Actinomycetes</taxon>
        <taxon>Kitasatosporales</taxon>
        <taxon>Streptomycetaceae</taxon>
        <taxon>Streptomyces</taxon>
    </lineage>
</organism>
<dbReference type="SUPFAM" id="SSF55781">
    <property type="entry name" value="GAF domain-like"/>
    <property type="match status" value="1"/>
</dbReference>
<dbReference type="GO" id="GO:0016301">
    <property type="term" value="F:kinase activity"/>
    <property type="evidence" value="ECO:0007669"/>
    <property type="project" value="UniProtKB-KW"/>
</dbReference>
<evidence type="ECO:0000259" key="5">
    <source>
        <dbReference type="PROSITE" id="PS50921"/>
    </source>
</evidence>
<sequence length="245" mass="26612">MSAVTNDFPVAQAVLDLSSRPDGFDVLELLHDLTAYTVRLGQVHSAGVTILDETGRVDYLTASDEVCARLEEAQLDLDEGPCVDSARSGEVLPPLLLHPAVGAFEHWPLFAPRALAEGYSSVAAVPLRISENSLGSLNLLQKGSSPISATNLHAAQLLADATAVRLHHRQTLLASDEVVNQLTTALQSRIVIEQAKGMLAQRLGIDVDAAFKILRGHARSRQLRLIDVARRITRRDFPAEFDRTN</sequence>
<dbReference type="KEGG" id="stac:ABII15_21380"/>
<dbReference type="InterPro" id="IPR005561">
    <property type="entry name" value="ANTAR"/>
</dbReference>
<keyword evidence="3" id="KW-0805">Transcription regulation</keyword>
<dbReference type="PROSITE" id="PS50921">
    <property type="entry name" value="ANTAR"/>
    <property type="match status" value="1"/>
</dbReference>
<protein>
    <submittedName>
        <fullName evidence="6">GAF and ANTAR domain-containing protein</fullName>
    </submittedName>
</protein>
<evidence type="ECO:0000256" key="4">
    <source>
        <dbReference type="ARBA" id="ARBA00023163"/>
    </source>
</evidence>
<feature type="domain" description="ANTAR" evidence="5">
    <location>
        <begin position="172"/>
        <end position="233"/>
    </location>
</feature>
<dbReference type="PIRSF" id="PIRSF036625">
    <property type="entry name" value="GAF_ANTAR"/>
    <property type="match status" value="1"/>
</dbReference>
<dbReference type="SUPFAM" id="SSF52172">
    <property type="entry name" value="CheY-like"/>
    <property type="match status" value="1"/>
</dbReference>
<dbReference type="InterPro" id="IPR011006">
    <property type="entry name" value="CheY-like_superfamily"/>
</dbReference>
<dbReference type="InterPro" id="IPR029016">
    <property type="entry name" value="GAF-like_dom_sf"/>
</dbReference>